<evidence type="ECO:0000256" key="1">
    <source>
        <dbReference type="SAM" id="MobiDB-lite"/>
    </source>
</evidence>
<name>A0A5C2RUY8_9APHY</name>
<keyword evidence="3" id="KW-1185">Reference proteome</keyword>
<gene>
    <name evidence="2" type="ORF">L227DRAFT_616186</name>
</gene>
<protein>
    <submittedName>
        <fullName evidence="2">Uncharacterized protein</fullName>
    </submittedName>
</protein>
<dbReference type="Proteomes" id="UP000313359">
    <property type="component" value="Unassembled WGS sequence"/>
</dbReference>
<evidence type="ECO:0000313" key="2">
    <source>
        <dbReference type="EMBL" id="RPD54395.1"/>
    </source>
</evidence>
<feature type="compositionally biased region" description="Low complexity" evidence="1">
    <location>
        <begin position="267"/>
        <end position="276"/>
    </location>
</feature>
<reference evidence="2" key="1">
    <citation type="journal article" date="2018" name="Genome Biol. Evol.">
        <title>Genomics and development of Lentinus tigrinus, a white-rot wood-decaying mushroom with dimorphic fruiting bodies.</title>
        <authorList>
            <person name="Wu B."/>
            <person name="Xu Z."/>
            <person name="Knudson A."/>
            <person name="Carlson A."/>
            <person name="Chen N."/>
            <person name="Kovaka S."/>
            <person name="LaButti K."/>
            <person name="Lipzen A."/>
            <person name="Pennachio C."/>
            <person name="Riley R."/>
            <person name="Schakwitz W."/>
            <person name="Umezawa K."/>
            <person name="Ohm R.A."/>
            <person name="Grigoriev I.V."/>
            <person name="Nagy L.G."/>
            <person name="Gibbons J."/>
            <person name="Hibbett D."/>
        </authorList>
    </citation>
    <scope>NUCLEOTIDE SEQUENCE [LARGE SCALE GENOMIC DNA]</scope>
    <source>
        <strain evidence="2">ALCF2SS1-6</strain>
    </source>
</reference>
<proteinExistence type="predicted"/>
<dbReference type="STRING" id="1328759.A0A5C2RUY8"/>
<dbReference type="OrthoDB" id="3226344at2759"/>
<dbReference type="AlphaFoldDB" id="A0A5C2RUY8"/>
<evidence type="ECO:0000313" key="3">
    <source>
        <dbReference type="Proteomes" id="UP000313359"/>
    </source>
</evidence>
<dbReference type="EMBL" id="ML122306">
    <property type="protein sequence ID" value="RPD54395.1"/>
    <property type="molecule type" value="Genomic_DNA"/>
</dbReference>
<feature type="region of interest" description="Disordered" evidence="1">
    <location>
        <begin position="232"/>
        <end position="278"/>
    </location>
</feature>
<accession>A0A5C2RUY8</accession>
<organism evidence="2 3">
    <name type="scientific">Lentinus tigrinus ALCF2SS1-6</name>
    <dbReference type="NCBI Taxonomy" id="1328759"/>
    <lineage>
        <taxon>Eukaryota</taxon>
        <taxon>Fungi</taxon>
        <taxon>Dikarya</taxon>
        <taxon>Basidiomycota</taxon>
        <taxon>Agaricomycotina</taxon>
        <taxon>Agaricomycetes</taxon>
        <taxon>Polyporales</taxon>
        <taxon>Polyporaceae</taxon>
        <taxon>Lentinus</taxon>
    </lineage>
</organism>
<sequence>MSVRIAYMADDLWRARRSRSTTENSMVLSYHIDFLTRLFNIVPAYLRLEAQALVSSISKIDKERTSVSPHNVVARRHAHQASPSPARIPSSQKAALAPRAQVYRDKIEDMTSLTDPFTDAVDANKTSGNFCACPKLACQPSGKLPRRRQASSHLLDSPTPKVRSRHKPAKAGYGESTAPLQPAFNHGDETDTPPTTPIREVASVPPEAVAGAACQQESLFCDNAPHTAPLLSTYSFLPAPPPPSTPTPAQRRRNHQRIPSEGTWTKSSDQSSPSSSVVDLTEHLCRRSPVAIPRQHCQHCFTSPAGSRAYDVAPVLQFACASATSAVGGQFAGSVFQNVFWASGFRGLYTH</sequence>
<feature type="region of interest" description="Disordered" evidence="1">
    <location>
        <begin position="140"/>
        <end position="199"/>
    </location>
</feature>